<dbReference type="Proteomes" id="UP000298138">
    <property type="component" value="Unassembled WGS sequence"/>
</dbReference>
<keyword evidence="3" id="KW-1185">Reference proteome</keyword>
<feature type="compositionally biased region" description="Polar residues" evidence="1">
    <location>
        <begin position="146"/>
        <end position="175"/>
    </location>
</feature>
<gene>
    <name evidence="2" type="ORF">EX30DRAFT_375626</name>
</gene>
<organism evidence="2 3">
    <name type="scientific">Ascodesmis nigricans</name>
    <dbReference type="NCBI Taxonomy" id="341454"/>
    <lineage>
        <taxon>Eukaryota</taxon>
        <taxon>Fungi</taxon>
        <taxon>Dikarya</taxon>
        <taxon>Ascomycota</taxon>
        <taxon>Pezizomycotina</taxon>
        <taxon>Pezizomycetes</taxon>
        <taxon>Pezizales</taxon>
        <taxon>Ascodesmidaceae</taxon>
        <taxon>Ascodesmis</taxon>
    </lineage>
</organism>
<feature type="compositionally biased region" description="Polar residues" evidence="1">
    <location>
        <begin position="115"/>
        <end position="124"/>
    </location>
</feature>
<dbReference type="InParanoid" id="A0A4S2MPK6"/>
<accession>A0A4S2MPK6</accession>
<dbReference type="AlphaFoldDB" id="A0A4S2MPK6"/>
<feature type="region of interest" description="Disordered" evidence="1">
    <location>
        <begin position="115"/>
        <end position="175"/>
    </location>
</feature>
<evidence type="ECO:0000256" key="1">
    <source>
        <dbReference type="SAM" id="MobiDB-lite"/>
    </source>
</evidence>
<reference evidence="2 3" key="1">
    <citation type="submission" date="2019-04" db="EMBL/GenBank/DDBJ databases">
        <title>Comparative genomics and transcriptomics to analyze fruiting body development in filamentous ascomycetes.</title>
        <authorList>
            <consortium name="DOE Joint Genome Institute"/>
            <person name="Lutkenhaus R."/>
            <person name="Traeger S."/>
            <person name="Breuer J."/>
            <person name="Kuo A."/>
            <person name="Lipzen A."/>
            <person name="Pangilinan J."/>
            <person name="Dilworth D."/>
            <person name="Sandor L."/>
            <person name="Poggeler S."/>
            <person name="Barry K."/>
            <person name="Grigoriev I.V."/>
            <person name="Nowrousian M."/>
        </authorList>
    </citation>
    <scope>NUCLEOTIDE SEQUENCE [LARGE SCALE GENOMIC DNA]</scope>
    <source>
        <strain evidence="2 3">CBS 389.68</strain>
    </source>
</reference>
<name>A0A4S2MPK6_9PEZI</name>
<evidence type="ECO:0000313" key="2">
    <source>
        <dbReference type="EMBL" id="TGZ76267.1"/>
    </source>
</evidence>
<protein>
    <submittedName>
        <fullName evidence="2">Uncharacterized protein</fullName>
    </submittedName>
</protein>
<proteinExistence type="predicted"/>
<sequence length="175" mass="19514">MLSTEPPAPVMYEQPAPYNVAWALVTISTRVASRYGFYTHGTSYLNFWTPWPAIMYSTSPGCTFALPIHIQDKQYHYRHQLRLTEKRNLTLRRSSIQDTLDEEETGNYSTLLSDQQASLSNNGSPKDYTHRPTDKGSWIARGPKPTHSQTTDVCNASSETASGLSTEAPHTTGSA</sequence>
<evidence type="ECO:0000313" key="3">
    <source>
        <dbReference type="Proteomes" id="UP000298138"/>
    </source>
</evidence>
<dbReference type="EMBL" id="ML220189">
    <property type="protein sequence ID" value="TGZ76267.1"/>
    <property type="molecule type" value="Genomic_DNA"/>
</dbReference>